<dbReference type="AlphaFoldDB" id="A0A8H5BYQ1"/>
<protein>
    <recommendedName>
        <fullName evidence="5">Protein kinase domain-containing protein</fullName>
    </recommendedName>
</protein>
<keyword evidence="4" id="KW-1185">Reference proteome</keyword>
<dbReference type="EMBL" id="JAACJK010000112">
    <property type="protein sequence ID" value="KAF5331920.1"/>
    <property type="molecule type" value="Genomic_DNA"/>
</dbReference>
<comment type="caution">
    <text evidence="3">The sequence shown here is derived from an EMBL/GenBank/DDBJ whole genome shotgun (WGS) entry which is preliminary data.</text>
</comment>
<dbReference type="SUPFAM" id="SSF56112">
    <property type="entry name" value="Protein kinase-like (PK-like)"/>
    <property type="match status" value="1"/>
</dbReference>
<dbReference type="InterPro" id="IPR011009">
    <property type="entry name" value="Kinase-like_dom_sf"/>
</dbReference>
<name>A0A8H5BYQ1_9AGAR</name>
<evidence type="ECO:0000313" key="3">
    <source>
        <dbReference type="EMBL" id="KAF5331920.1"/>
    </source>
</evidence>
<organism evidence="3 4">
    <name type="scientific">Ephemerocybe angulata</name>
    <dbReference type="NCBI Taxonomy" id="980116"/>
    <lineage>
        <taxon>Eukaryota</taxon>
        <taxon>Fungi</taxon>
        <taxon>Dikarya</taxon>
        <taxon>Basidiomycota</taxon>
        <taxon>Agaricomycotina</taxon>
        <taxon>Agaricomycetes</taxon>
        <taxon>Agaricomycetidae</taxon>
        <taxon>Agaricales</taxon>
        <taxon>Agaricineae</taxon>
        <taxon>Psathyrellaceae</taxon>
        <taxon>Ephemerocybe</taxon>
    </lineage>
</organism>
<gene>
    <name evidence="3" type="ORF">D9611_008913</name>
</gene>
<evidence type="ECO:0000256" key="1">
    <source>
        <dbReference type="SAM" id="Coils"/>
    </source>
</evidence>
<evidence type="ECO:0008006" key="5">
    <source>
        <dbReference type="Google" id="ProtNLM"/>
    </source>
</evidence>
<dbReference type="Proteomes" id="UP000541558">
    <property type="component" value="Unassembled WGS sequence"/>
</dbReference>
<keyword evidence="1" id="KW-0175">Coiled coil</keyword>
<feature type="region of interest" description="Disordered" evidence="2">
    <location>
        <begin position="111"/>
        <end position="134"/>
    </location>
</feature>
<feature type="coiled-coil region" evidence="1">
    <location>
        <begin position="76"/>
        <end position="110"/>
    </location>
</feature>
<reference evidence="3 4" key="1">
    <citation type="journal article" date="2020" name="ISME J.">
        <title>Uncovering the hidden diversity of litter-decomposition mechanisms in mushroom-forming fungi.</title>
        <authorList>
            <person name="Floudas D."/>
            <person name="Bentzer J."/>
            <person name="Ahren D."/>
            <person name="Johansson T."/>
            <person name="Persson P."/>
            <person name="Tunlid A."/>
        </authorList>
    </citation>
    <scope>NUCLEOTIDE SEQUENCE [LARGE SCALE GENOMIC DNA]</scope>
    <source>
        <strain evidence="3 4">CBS 175.51</strain>
    </source>
</reference>
<sequence>MQDASAHVFYPAVQLVKRWWLSIIIAQDRPASSSKAQAALDAVGKAAPIAFLPAVFDIQKKVDEKVANLQPLADGVAFLQNAVMVAERLVEGLEAQATAIRETQARAKEEAAAAKAQAKSKTLPSEEPAPSTDAALDPEFRNFMRDIFLYIIPFCYDILRERLTITPLQPGSQADLWFIDTGENKAYWFAEMKACQSEHLGQDNLAGLSAWLQEESANLTSNLYDQCNRQPPLTTEDKRIDGHSAKLFLVMTYLAASLSRHGLSSNGMYSNLVWARDTVKDHVGVTLGTLYRWELYDSPRKPEELTDDSVLKFIKMMVYLYDQYGSGRKNPLFEPIPAPSQDELKRAAYIISESQRIPPGVLWVQWLRSFIPRFTFLPGAPSACTPADVLGASIVCQKPLSFSMPTLIWTNHEWCLRIICPSRFWLSSYVYIPLCVSHYSRQATILRGPGESFVVKVFVDTDSFNREVECLSRLEGLPGVPSLFACASVPGVGRFTITSYVGEPVLDLTLDEARTVHESIVEPMHTRGVHHHDLLQGNITRDKDGEFHIIDFGDGMVVQEAGICGGGSCDDRDWVERL</sequence>
<dbReference type="OrthoDB" id="2523927at2759"/>
<proteinExistence type="predicted"/>
<evidence type="ECO:0000256" key="2">
    <source>
        <dbReference type="SAM" id="MobiDB-lite"/>
    </source>
</evidence>
<evidence type="ECO:0000313" key="4">
    <source>
        <dbReference type="Proteomes" id="UP000541558"/>
    </source>
</evidence>
<accession>A0A8H5BYQ1</accession>